<evidence type="ECO:0000313" key="4">
    <source>
        <dbReference type="Proteomes" id="UP000321393"/>
    </source>
</evidence>
<dbReference type="Proteomes" id="UP000321393">
    <property type="component" value="Unassembled WGS sequence"/>
</dbReference>
<evidence type="ECO:0000256" key="1">
    <source>
        <dbReference type="SAM" id="MobiDB-lite"/>
    </source>
</evidence>
<sequence>MEPNSSTRHGQRSKPSIPHLRVFGCMAYVHKPNQKRSKLNDKSEKPFFFFFCYDASSKGYKLYNLVTKKMIVSRDVVFDEEALWNWNDKPKDYRFFVFPDDHDKPSDIASPSTPPTSPITLQQNTPLSSASSSVKDLVA</sequence>
<dbReference type="EMBL" id="SSTE01005615">
    <property type="protein sequence ID" value="KAA0060705.1"/>
    <property type="molecule type" value="Genomic_DNA"/>
</dbReference>
<gene>
    <name evidence="3" type="ORF">E6C27_scaffold496G00070</name>
</gene>
<reference evidence="3 4" key="1">
    <citation type="submission" date="2019-08" db="EMBL/GenBank/DDBJ databases">
        <title>Draft genome sequences of two oriental melons (Cucumis melo L. var makuwa).</title>
        <authorList>
            <person name="Kwon S.-Y."/>
        </authorList>
    </citation>
    <scope>NUCLEOTIDE SEQUENCE [LARGE SCALE GENOMIC DNA]</scope>
    <source>
        <strain evidence="4">cv. SW 3</strain>
        <tissue evidence="3">Leaf</tissue>
    </source>
</reference>
<feature type="domain" description="Retroviral polymerase SH3-like" evidence="2">
    <location>
        <begin position="25"/>
        <end position="90"/>
    </location>
</feature>
<protein>
    <submittedName>
        <fullName evidence="3">Copia-type polyprotein</fullName>
    </submittedName>
</protein>
<evidence type="ECO:0000313" key="3">
    <source>
        <dbReference type="EMBL" id="KAA0060705.1"/>
    </source>
</evidence>
<comment type="caution">
    <text evidence="3">The sequence shown here is derived from an EMBL/GenBank/DDBJ whole genome shotgun (WGS) entry which is preliminary data.</text>
</comment>
<dbReference type="STRING" id="1194695.A0A5A7V4A1"/>
<organism evidence="3 4">
    <name type="scientific">Cucumis melo var. makuwa</name>
    <name type="common">Oriental melon</name>
    <dbReference type="NCBI Taxonomy" id="1194695"/>
    <lineage>
        <taxon>Eukaryota</taxon>
        <taxon>Viridiplantae</taxon>
        <taxon>Streptophyta</taxon>
        <taxon>Embryophyta</taxon>
        <taxon>Tracheophyta</taxon>
        <taxon>Spermatophyta</taxon>
        <taxon>Magnoliopsida</taxon>
        <taxon>eudicotyledons</taxon>
        <taxon>Gunneridae</taxon>
        <taxon>Pentapetalae</taxon>
        <taxon>rosids</taxon>
        <taxon>fabids</taxon>
        <taxon>Cucurbitales</taxon>
        <taxon>Cucurbitaceae</taxon>
        <taxon>Benincaseae</taxon>
        <taxon>Cucumis</taxon>
    </lineage>
</organism>
<accession>A0A5A7V4A1</accession>
<feature type="compositionally biased region" description="Polar residues" evidence="1">
    <location>
        <begin position="121"/>
        <end position="139"/>
    </location>
</feature>
<dbReference type="Pfam" id="PF25597">
    <property type="entry name" value="SH3_retrovirus"/>
    <property type="match status" value="1"/>
</dbReference>
<dbReference type="OrthoDB" id="6776856at2759"/>
<proteinExistence type="predicted"/>
<dbReference type="InterPro" id="IPR057670">
    <property type="entry name" value="SH3_retrovirus"/>
</dbReference>
<dbReference type="AlphaFoldDB" id="A0A5A7V4A1"/>
<name>A0A5A7V4A1_CUCMM</name>
<evidence type="ECO:0000259" key="2">
    <source>
        <dbReference type="Pfam" id="PF25597"/>
    </source>
</evidence>
<feature type="region of interest" description="Disordered" evidence="1">
    <location>
        <begin position="105"/>
        <end position="139"/>
    </location>
</feature>